<sequence length="146" mass="16231">MDSEYDDTPESEAKSGAWSGSWRRRIDGPDRNTYRVLRAQFRKQCVASHAVCHICEGGIDYSLRHPDPMAWELDHFVPVSVDESLALESANFRASHSQHNRMRGAGAIGFSGVVAGGDDEPEWPTAVVNGMTVRYNPELGIPSEIW</sequence>
<evidence type="ECO:0000313" key="2">
    <source>
        <dbReference type="EMBL" id="KDE98178.1"/>
    </source>
</evidence>
<evidence type="ECO:0000313" key="3">
    <source>
        <dbReference type="Proteomes" id="UP000022835"/>
    </source>
</evidence>
<feature type="compositionally biased region" description="Acidic residues" evidence="1">
    <location>
        <begin position="1"/>
        <end position="10"/>
    </location>
</feature>
<accession>A0A064CHG6</accession>
<feature type="region of interest" description="Disordered" evidence="1">
    <location>
        <begin position="1"/>
        <end position="22"/>
    </location>
</feature>
<comment type="caution">
    <text evidence="2">The sequence shown here is derived from an EMBL/GenBank/DDBJ whole genome shotgun (WGS) entry which is preliminary data.</text>
</comment>
<dbReference type="EMBL" id="JALN02000001">
    <property type="protein sequence ID" value="KDE98178.1"/>
    <property type="molecule type" value="Genomic_DNA"/>
</dbReference>
<reference evidence="2" key="1">
    <citation type="submission" date="2014-05" db="EMBL/GenBank/DDBJ databases">
        <title>Genome sequence of Mycobacterium aromaticivorans strain JS19b1T (= DSM 45407T).</title>
        <authorList>
            <person name="Kwak Y."/>
            <person name="Park G.-S."/>
            <person name="Li Q.X."/>
            <person name="Lee S.-E."/>
            <person name="Shin J.-H."/>
        </authorList>
    </citation>
    <scope>NUCLEOTIDE SEQUENCE [LARGE SCALE GENOMIC DNA]</scope>
    <source>
        <strain evidence="2">JS19b1</strain>
    </source>
</reference>
<dbReference type="AlphaFoldDB" id="A0A064CHG6"/>
<evidence type="ECO:0008006" key="4">
    <source>
        <dbReference type="Google" id="ProtNLM"/>
    </source>
</evidence>
<evidence type="ECO:0000256" key="1">
    <source>
        <dbReference type="SAM" id="MobiDB-lite"/>
    </source>
</evidence>
<dbReference type="STRING" id="1440774.Y900_004265"/>
<dbReference type="Proteomes" id="UP000022835">
    <property type="component" value="Unassembled WGS sequence"/>
</dbReference>
<proteinExistence type="predicted"/>
<protein>
    <recommendedName>
        <fullName evidence="4">HNH nuclease domain-containing protein</fullName>
    </recommendedName>
</protein>
<dbReference type="Gene3D" id="1.10.30.50">
    <property type="match status" value="1"/>
</dbReference>
<keyword evidence="3" id="KW-1185">Reference proteome</keyword>
<gene>
    <name evidence="2" type="ORF">Y900_004265</name>
</gene>
<organism evidence="2 3">
    <name type="scientific">Mycolicibacterium aromaticivorans JS19b1 = JCM 16368</name>
    <dbReference type="NCBI Taxonomy" id="1440774"/>
    <lineage>
        <taxon>Bacteria</taxon>
        <taxon>Bacillati</taxon>
        <taxon>Actinomycetota</taxon>
        <taxon>Actinomycetes</taxon>
        <taxon>Mycobacteriales</taxon>
        <taxon>Mycobacteriaceae</taxon>
        <taxon>Mycolicibacterium</taxon>
    </lineage>
</organism>
<name>A0A064CHG6_9MYCO</name>